<keyword evidence="7" id="KW-1185">Reference proteome</keyword>
<feature type="region of interest" description="Disordered" evidence="5">
    <location>
        <begin position="401"/>
        <end position="510"/>
    </location>
</feature>
<dbReference type="AlphaFoldDB" id="A0A5E8C624"/>
<evidence type="ECO:0000256" key="2">
    <source>
        <dbReference type="ARBA" id="ARBA00007973"/>
    </source>
</evidence>
<comment type="similarity">
    <text evidence="2">Belongs to the IRC6 family.</text>
</comment>
<gene>
    <name evidence="6" type="ORF">SAPINGB_P005204</name>
</gene>
<feature type="compositionally biased region" description="Low complexity" evidence="5">
    <location>
        <begin position="455"/>
        <end position="467"/>
    </location>
</feature>
<feature type="region of interest" description="Disordered" evidence="5">
    <location>
        <begin position="138"/>
        <end position="162"/>
    </location>
</feature>
<dbReference type="RefSeq" id="XP_031855810.1">
    <property type="nucleotide sequence ID" value="XM_031999919.1"/>
</dbReference>
<proteinExistence type="inferred from homology"/>
<dbReference type="GO" id="GO:0016192">
    <property type="term" value="P:vesicle-mediated transport"/>
    <property type="evidence" value="ECO:0007669"/>
    <property type="project" value="InterPro"/>
</dbReference>
<dbReference type="PANTHER" id="PTHR28043">
    <property type="entry name" value="INCREASED RECOMBINATION CENTERS PROTEIN 6"/>
    <property type="match status" value="1"/>
</dbReference>
<evidence type="ECO:0000256" key="5">
    <source>
        <dbReference type="SAM" id="MobiDB-lite"/>
    </source>
</evidence>
<accession>A0A5E8C624</accession>
<dbReference type="Gene3D" id="3.40.50.11960">
    <property type="match status" value="1"/>
</dbReference>
<dbReference type="EMBL" id="CABVLU010000004">
    <property type="protein sequence ID" value="VVT56666.1"/>
    <property type="molecule type" value="Genomic_DNA"/>
</dbReference>
<evidence type="ECO:0000256" key="3">
    <source>
        <dbReference type="ARBA" id="ARBA00015902"/>
    </source>
</evidence>
<feature type="region of interest" description="Disordered" evidence="5">
    <location>
        <begin position="1"/>
        <end position="21"/>
    </location>
</feature>
<sequence>MDQGLLPTTTGADPNSNRLSTLSTMSMSSVADDSSIDRKYILVIGPPKSGKIEFLKAFSGSLPADFPPEDQNVNIDQEVHSPPQTASLKEKRIFLQQEFLNRRPSHAGICHSTTLVNKYFTAALPTWIDEFSYFDGTSSPPDAPSRTSSSDPDSMDTGSTTNIAADNANTVEDITYWTNAYTSDDPDVRSVRDSLLAVIYTFSPFTPFPYHTHRDMYNNIESPIMAASTAAAQAQAEAEVQARIARQQEDKEHLDTISQQITQILKLLDKLEVEGWDGIFLAVCRNVKHTIETGEQLPHYSKRNMAEAIQKAKEVTEFVREQVLGDTLYETVDLNEGEEGVARLSNGTTNRSINDHGAREPLGMARVKDVLGTHVALSGWSGEPTDPNAIIGNTGFGTIYGAPPSDSAMDFDQPEPPTPVVGSHGEATSANPISGAAANVPPPLPLDRNTRGINSSSGESTSSGDTSAMVTPTSGTIPIHPADLFSAPGPSSSAAGPSSAGASEGQDSYNDLSSEIDKMYREAVNRTGLRMPLAENQDWGAAIGATRRVEDQQRARFSGVEGSEADVRKTEELAEQVRSFRENFKNMTQEEAQEALDRLSVELSRIL</sequence>
<dbReference type="InterPro" id="IPR034627">
    <property type="entry name" value="Irc6"/>
</dbReference>
<dbReference type="OrthoDB" id="10261384at2759"/>
<dbReference type="GO" id="GO:0030674">
    <property type="term" value="F:protein-macromolecule adaptor activity"/>
    <property type="evidence" value="ECO:0007669"/>
    <property type="project" value="TreeGrafter"/>
</dbReference>
<feature type="compositionally biased region" description="Low complexity" evidence="5">
    <location>
        <begin position="486"/>
        <end position="503"/>
    </location>
</feature>
<dbReference type="PANTHER" id="PTHR28043:SF1">
    <property type="entry name" value="INCREASED RECOMBINATION CENTERS PROTEIN 6"/>
    <property type="match status" value="1"/>
</dbReference>
<dbReference type="Proteomes" id="UP000398389">
    <property type="component" value="Unassembled WGS sequence"/>
</dbReference>
<name>A0A5E8C624_9ASCO</name>
<evidence type="ECO:0000313" key="7">
    <source>
        <dbReference type="Proteomes" id="UP000398389"/>
    </source>
</evidence>
<organism evidence="6 7">
    <name type="scientific">Magnusiomyces paraingens</name>
    <dbReference type="NCBI Taxonomy" id="2606893"/>
    <lineage>
        <taxon>Eukaryota</taxon>
        <taxon>Fungi</taxon>
        <taxon>Dikarya</taxon>
        <taxon>Ascomycota</taxon>
        <taxon>Saccharomycotina</taxon>
        <taxon>Dipodascomycetes</taxon>
        <taxon>Dipodascales</taxon>
        <taxon>Dipodascaceae</taxon>
        <taxon>Magnusiomyces</taxon>
    </lineage>
</organism>
<reference evidence="6 7" key="1">
    <citation type="submission" date="2019-09" db="EMBL/GenBank/DDBJ databases">
        <authorList>
            <person name="Brejova B."/>
        </authorList>
    </citation>
    <scope>NUCLEOTIDE SEQUENCE [LARGE SCALE GENOMIC DNA]</scope>
</reference>
<keyword evidence="4" id="KW-0160">Chromosomal rearrangement</keyword>
<comment type="function">
    <text evidence="1">Involved in gross chromosomal rearrangements (GCRs) and telomere healing.</text>
</comment>
<evidence type="ECO:0000256" key="1">
    <source>
        <dbReference type="ARBA" id="ARBA00002976"/>
    </source>
</evidence>
<protein>
    <recommendedName>
        <fullName evidence="3">Increased recombination centers protein 6</fullName>
    </recommendedName>
</protein>
<feature type="compositionally biased region" description="Polar residues" evidence="5">
    <location>
        <begin position="1"/>
        <end position="18"/>
    </location>
</feature>
<evidence type="ECO:0000256" key="4">
    <source>
        <dbReference type="ARBA" id="ARBA00022447"/>
    </source>
</evidence>
<evidence type="ECO:0000313" key="6">
    <source>
        <dbReference type="EMBL" id="VVT56666.1"/>
    </source>
</evidence>
<dbReference type="GeneID" id="43584019"/>